<feature type="domain" description="NIPSNAP" evidence="1">
    <location>
        <begin position="13"/>
        <end position="107"/>
    </location>
</feature>
<accession>A0ABU2AB25</accession>
<dbReference type="RefSeq" id="WP_310329845.1">
    <property type="nucleotide sequence ID" value="NZ_JAVDXV010000005.1"/>
</dbReference>
<dbReference type="InterPro" id="IPR011008">
    <property type="entry name" value="Dimeric_a/b-barrel"/>
</dbReference>
<dbReference type="Gene3D" id="3.30.70.100">
    <property type="match status" value="1"/>
</dbReference>
<dbReference type="Pfam" id="PF07978">
    <property type="entry name" value="NIPSNAP"/>
    <property type="match status" value="1"/>
</dbReference>
<sequence>MSSLTLSTACGVVELRQYTLHPGRRDALIDLFDREFVETQEAVGIDLLGQFRDLDDADRFVWLRGFTDMAARGAALPAFYGGPVWAAHRNAANATMVDSDDVLLLRPAWPDAGLPAVAARVAQPAGVLLVRVLHLREAPDAELLTLCREALVVELKQAGALQQAWYASEPAANNFPRLPVREGEQVLVAMALFADAAATWPAEFDSQVQRWLARPTQALRLAPTTRSSLHA</sequence>
<evidence type="ECO:0000313" key="2">
    <source>
        <dbReference type="EMBL" id="MDR7333793.1"/>
    </source>
</evidence>
<reference evidence="2 3" key="1">
    <citation type="submission" date="2023-07" db="EMBL/GenBank/DDBJ databases">
        <title>Sorghum-associated microbial communities from plants grown in Nebraska, USA.</title>
        <authorList>
            <person name="Schachtman D."/>
        </authorList>
    </citation>
    <scope>NUCLEOTIDE SEQUENCE [LARGE SCALE GENOMIC DNA]</scope>
    <source>
        <strain evidence="2 3">BE316</strain>
    </source>
</reference>
<organism evidence="2 3">
    <name type="scientific">Roseateles asaccharophilus</name>
    <dbReference type="NCBI Taxonomy" id="582607"/>
    <lineage>
        <taxon>Bacteria</taxon>
        <taxon>Pseudomonadati</taxon>
        <taxon>Pseudomonadota</taxon>
        <taxon>Betaproteobacteria</taxon>
        <taxon>Burkholderiales</taxon>
        <taxon>Sphaerotilaceae</taxon>
        <taxon>Roseateles</taxon>
    </lineage>
</organism>
<proteinExistence type="predicted"/>
<evidence type="ECO:0000259" key="1">
    <source>
        <dbReference type="Pfam" id="PF07978"/>
    </source>
</evidence>
<protein>
    <recommendedName>
        <fullName evidence="1">NIPSNAP domain-containing protein</fullName>
    </recommendedName>
</protein>
<comment type="caution">
    <text evidence="2">The sequence shown here is derived from an EMBL/GenBank/DDBJ whole genome shotgun (WGS) entry which is preliminary data.</text>
</comment>
<dbReference type="Proteomes" id="UP001180825">
    <property type="component" value="Unassembled WGS sequence"/>
</dbReference>
<evidence type="ECO:0000313" key="3">
    <source>
        <dbReference type="Proteomes" id="UP001180825"/>
    </source>
</evidence>
<dbReference type="InterPro" id="IPR012577">
    <property type="entry name" value="NIPSNAP"/>
</dbReference>
<dbReference type="EMBL" id="JAVDXV010000005">
    <property type="protein sequence ID" value="MDR7333793.1"/>
    <property type="molecule type" value="Genomic_DNA"/>
</dbReference>
<dbReference type="SUPFAM" id="SSF54909">
    <property type="entry name" value="Dimeric alpha+beta barrel"/>
    <property type="match status" value="1"/>
</dbReference>
<keyword evidence="3" id="KW-1185">Reference proteome</keyword>
<name>A0ABU2AB25_9BURK</name>
<gene>
    <name evidence="2" type="ORF">J2X21_002935</name>
</gene>